<evidence type="ECO:0000313" key="12">
    <source>
        <dbReference type="Proteomes" id="UP001595528"/>
    </source>
</evidence>
<dbReference type="Proteomes" id="UP001595528">
    <property type="component" value="Unassembled WGS sequence"/>
</dbReference>
<comment type="similarity">
    <text evidence="9">Belongs to the TatB family.</text>
</comment>
<comment type="subcellular location">
    <subcellularLocation>
        <location evidence="9">Cell membrane</location>
        <topology evidence="9">Single-pass membrane protein</topology>
    </subcellularLocation>
    <subcellularLocation>
        <location evidence="1">Membrane</location>
        <topology evidence="1">Single-pass membrane protein</topology>
    </subcellularLocation>
</comment>
<evidence type="ECO:0000256" key="2">
    <source>
        <dbReference type="ARBA" id="ARBA00022448"/>
    </source>
</evidence>
<proteinExistence type="inferred from homology"/>
<protein>
    <recommendedName>
        <fullName evidence="9">Sec-independent protein translocase protein TatB</fullName>
    </recommendedName>
</protein>
<dbReference type="NCBIfam" id="TIGR01410">
    <property type="entry name" value="tatB"/>
    <property type="match status" value="1"/>
</dbReference>
<keyword evidence="3 9" id="KW-1003">Cell membrane</keyword>
<keyword evidence="7 9" id="KW-0811">Translocation</keyword>
<evidence type="ECO:0000256" key="1">
    <source>
        <dbReference type="ARBA" id="ARBA00004167"/>
    </source>
</evidence>
<feature type="compositionally biased region" description="Basic and acidic residues" evidence="10">
    <location>
        <begin position="69"/>
        <end position="85"/>
    </location>
</feature>
<evidence type="ECO:0000256" key="8">
    <source>
        <dbReference type="ARBA" id="ARBA00023136"/>
    </source>
</evidence>
<keyword evidence="6 9" id="KW-1133">Transmembrane helix</keyword>
<name>A0ABV7KWG5_9PROT</name>
<keyword evidence="2 9" id="KW-0813">Transport</keyword>
<keyword evidence="5 9" id="KW-0653">Protein transport</keyword>
<evidence type="ECO:0000313" key="11">
    <source>
        <dbReference type="EMBL" id="MFC3226669.1"/>
    </source>
</evidence>
<keyword evidence="4 9" id="KW-0812">Transmembrane</keyword>
<feature type="compositionally biased region" description="Low complexity" evidence="10">
    <location>
        <begin position="162"/>
        <end position="172"/>
    </location>
</feature>
<gene>
    <name evidence="9 11" type="primary">tatB</name>
    <name evidence="11" type="ORF">ACFOGJ_05465</name>
</gene>
<keyword evidence="8 9" id="KW-0472">Membrane</keyword>
<comment type="function">
    <text evidence="9">Part of the twin-arginine translocation (Tat) system that transports large folded proteins containing a characteristic twin-arginine motif in their signal peptide across membranes. Together with TatC, TatB is part of a receptor directly interacting with Tat signal peptides. TatB may form an oligomeric binding site that transiently accommodates folded Tat precursor proteins before their translocation.</text>
</comment>
<evidence type="ECO:0000256" key="5">
    <source>
        <dbReference type="ARBA" id="ARBA00022927"/>
    </source>
</evidence>
<sequence>MLDIGWTEIVVVAVVTLVVLGPKELPRALKTFGAVMSKARAMAREFQSGVDEMIRESELDDLRKDLQQATRLDFDESPPKDKRIDPTSGETTQPALPAAAPDAESSVAEQAGTAAAEVPSGSQIAGTVETGTPKPDVPAAGEADGPAPGDVKQVPASGYSRATPAAAVSAAAVGTDTDEAPPFGANHFDRDYAGAAEAQAMDDFLPPEAEPEDAAPAGVRDATPEDGADTPTGAPARVAG</sequence>
<evidence type="ECO:0000256" key="6">
    <source>
        <dbReference type="ARBA" id="ARBA00022989"/>
    </source>
</evidence>
<dbReference type="EMBL" id="JBHRTR010000015">
    <property type="protein sequence ID" value="MFC3226669.1"/>
    <property type="molecule type" value="Genomic_DNA"/>
</dbReference>
<evidence type="ECO:0000256" key="7">
    <source>
        <dbReference type="ARBA" id="ARBA00023010"/>
    </source>
</evidence>
<accession>A0ABV7KWG5</accession>
<comment type="subunit">
    <text evidence="9">The Tat system comprises two distinct complexes: a TatABC complex, containing multiple copies of TatA, TatB and TatC subunits, and a separate TatA complex, containing only TatA subunits. Substrates initially bind to the TatABC complex, which probably triggers association of the separate TatA complex to form the active translocon.</text>
</comment>
<dbReference type="Pfam" id="PF02416">
    <property type="entry name" value="TatA_B_E"/>
    <property type="match status" value="1"/>
</dbReference>
<comment type="caution">
    <text evidence="11">The sequence shown here is derived from an EMBL/GenBank/DDBJ whole genome shotgun (WGS) entry which is preliminary data.</text>
</comment>
<dbReference type="RefSeq" id="WP_379898748.1">
    <property type="nucleotide sequence ID" value="NZ_JBHRTR010000015.1"/>
</dbReference>
<evidence type="ECO:0000256" key="4">
    <source>
        <dbReference type="ARBA" id="ARBA00022692"/>
    </source>
</evidence>
<dbReference type="PANTHER" id="PTHR33162:SF1">
    <property type="entry name" value="SEC-INDEPENDENT PROTEIN TRANSLOCASE PROTEIN TATA, CHLOROPLASTIC"/>
    <property type="match status" value="1"/>
</dbReference>
<evidence type="ECO:0000256" key="9">
    <source>
        <dbReference type="HAMAP-Rule" id="MF_00237"/>
    </source>
</evidence>
<dbReference type="Gene3D" id="1.20.5.3310">
    <property type="match status" value="1"/>
</dbReference>
<reference evidence="12" key="1">
    <citation type="journal article" date="2019" name="Int. J. Syst. Evol. Microbiol.">
        <title>The Global Catalogue of Microorganisms (GCM) 10K type strain sequencing project: providing services to taxonomists for standard genome sequencing and annotation.</title>
        <authorList>
            <consortium name="The Broad Institute Genomics Platform"/>
            <consortium name="The Broad Institute Genome Sequencing Center for Infectious Disease"/>
            <person name="Wu L."/>
            <person name="Ma J."/>
        </authorList>
    </citation>
    <scope>NUCLEOTIDE SEQUENCE [LARGE SCALE GENOMIC DNA]</scope>
    <source>
        <strain evidence="12">KCTC 42964</strain>
    </source>
</reference>
<feature type="compositionally biased region" description="Low complexity" evidence="10">
    <location>
        <begin position="137"/>
        <end position="151"/>
    </location>
</feature>
<keyword evidence="12" id="KW-1185">Reference proteome</keyword>
<feature type="region of interest" description="Disordered" evidence="10">
    <location>
        <begin position="69"/>
        <end position="240"/>
    </location>
</feature>
<dbReference type="PANTHER" id="PTHR33162">
    <property type="entry name" value="SEC-INDEPENDENT PROTEIN TRANSLOCASE PROTEIN TATA, CHLOROPLASTIC"/>
    <property type="match status" value="1"/>
</dbReference>
<dbReference type="InterPro" id="IPR003369">
    <property type="entry name" value="TatA/B/E"/>
</dbReference>
<evidence type="ECO:0000256" key="3">
    <source>
        <dbReference type="ARBA" id="ARBA00022475"/>
    </source>
</evidence>
<dbReference type="InterPro" id="IPR018448">
    <property type="entry name" value="TatB"/>
</dbReference>
<dbReference type="HAMAP" id="MF_00237">
    <property type="entry name" value="TatB"/>
    <property type="match status" value="1"/>
</dbReference>
<organism evidence="11 12">
    <name type="scientific">Marinibaculum pumilum</name>
    <dbReference type="NCBI Taxonomy" id="1766165"/>
    <lineage>
        <taxon>Bacteria</taxon>
        <taxon>Pseudomonadati</taxon>
        <taxon>Pseudomonadota</taxon>
        <taxon>Alphaproteobacteria</taxon>
        <taxon>Rhodospirillales</taxon>
        <taxon>Rhodospirillaceae</taxon>
        <taxon>Marinibaculum</taxon>
    </lineage>
</organism>
<dbReference type="PRINTS" id="PR01506">
    <property type="entry name" value="TATBPROTEIN"/>
</dbReference>
<evidence type="ECO:0000256" key="10">
    <source>
        <dbReference type="SAM" id="MobiDB-lite"/>
    </source>
</evidence>